<feature type="region of interest" description="Disordered" evidence="4">
    <location>
        <begin position="57"/>
        <end position="86"/>
    </location>
</feature>
<feature type="compositionally biased region" description="Basic residues" evidence="4">
    <location>
        <begin position="73"/>
        <end position="86"/>
    </location>
</feature>
<dbReference type="InterPro" id="IPR008978">
    <property type="entry name" value="HSP20-like_chaperone"/>
</dbReference>
<name>A0AAV0ZVV9_VICFA</name>
<dbReference type="GO" id="GO:0009408">
    <property type="term" value="P:response to heat"/>
    <property type="evidence" value="ECO:0007669"/>
    <property type="project" value="InterPro"/>
</dbReference>
<accession>A0AAV0ZVV9</accession>
<evidence type="ECO:0000256" key="1">
    <source>
        <dbReference type="ARBA" id="ARBA00023016"/>
    </source>
</evidence>
<reference evidence="6 7" key="1">
    <citation type="submission" date="2023-01" db="EMBL/GenBank/DDBJ databases">
        <authorList>
            <person name="Kreplak J."/>
        </authorList>
    </citation>
    <scope>NUCLEOTIDE SEQUENCE [LARGE SCALE GENOMIC DNA]</scope>
</reference>
<dbReference type="Proteomes" id="UP001157006">
    <property type="component" value="Chromosome 2"/>
</dbReference>
<evidence type="ECO:0000256" key="4">
    <source>
        <dbReference type="SAM" id="MobiDB-lite"/>
    </source>
</evidence>
<sequence>MALACLAMKNLQQKVLSGGGSLLKQHKRLSNINNNNNNNELVARFSTSVGDKVKSEGSEVAISEDNKNNNNNSKKKSKLLPAKRRAGRWLSPNHDRDFLPTPFGLFPPSLGNALMQATENMNKLFENMNLTPWSLTGRVKESENHYKLKYDMPGIPKENVNITVGDGVLTIKGEHKEENDDNEYWSSSYGYYNTSMVLPDDAKVDEIKAELKDGVLVVTIPRCEKVKEDVKHVHVE</sequence>
<dbReference type="CDD" id="cd06464">
    <property type="entry name" value="ACD_sHsps-like"/>
    <property type="match status" value="1"/>
</dbReference>
<dbReference type="EMBL" id="OX451737">
    <property type="protein sequence ID" value="CAI8601308.1"/>
    <property type="molecule type" value="Genomic_DNA"/>
</dbReference>
<evidence type="ECO:0000313" key="6">
    <source>
        <dbReference type="EMBL" id="CAI8601308.1"/>
    </source>
</evidence>
<gene>
    <name evidence="6" type="ORF">VFH_II266320</name>
</gene>
<dbReference type="Pfam" id="PF00011">
    <property type="entry name" value="HSP20"/>
    <property type="match status" value="1"/>
</dbReference>
<feature type="domain" description="SHSP" evidence="5">
    <location>
        <begin position="124"/>
        <end position="236"/>
    </location>
</feature>
<comment type="similarity">
    <text evidence="2 3">Belongs to the small heat shock protein (HSP20) family.</text>
</comment>
<dbReference type="InterPro" id="IPR044587">
    <property type="entry name" value="HSP21-like"/>
</dbReference>
<dbReference type="SUPFAM" id="SSF49764">
    <property type="entry name" value="HSP20-like chaperones"/>
    <property type="match status" value="1"/>
</dbReference>
<keyword evidence="7" id="KW-1185">Reference proteome</keyword>
<evidence type="ECO:0000259" key="5">
    <source>
        <dbReference type="PROSITE" id="PS01031"/>
    </source>
</evidence>
<protein>
    <recommendedName>
        <fullName evidence="5">SHSP domain-containing protein</fullName>
    </recommendedName>
</protein>
<organism evidence="6 7">
    <name type="scientific">Vicia faba</name>
    <name type="common">Broad bean</name>
    <name type="synonym">Faba vulgaris</name>
    <dbReference type="NCBI Taxonomy" id="3906"/>
    <lineage>
        <taxon>Eukaryota</taxon>
        <taxon>Viridiplantae</taxon>
        <taxon>Streptophyta</taxon>
        <taxon>Embryophyta</taxon>
        <taxon>Tracheophyta</taxon>
        <taxon>Spermatophyta</taxon>
        <taxon>Magnoliopsida</taxon>
        <taxon>eudicotyledons</taxon>
        <taxon>Gunneridae</taxon>
        <taxon>Pentapetalae</taxon>
        <taxon>rosids</taxon>
        <taxon>fabids</taxon>
        <taxon>Fabales</taxon>
        <taxon>Fabaceae</taxon>
        <taxon>Papilionoideae</taxon>
        <taxon>50 kb inversion clade</taxon>
        <taxon>NPAAA clade</taxon>
        <taxon>Hologalegina</taxon>
        <taxon>IRL clade</taxon>
        <taxon>Fabeae</taxon>
        <taxon>Vicia</taxon>
    </lineage>
</organism>
<dbReference type="PANTHER" id="PTHR46733">
    <property type="entry name" value="26.5 KDA HEAT SHOCK PROTEIN, MITOCHONDRIAL"/>
    <property type="match status" value="1"/>
</dbReference>
<evidence type="ECO:0000313" key="7">
    <source>
        <dbReference type="Proteomes" id="UP001157006"/>
    </source>
</evidence>
<dbReference type="Gene3D" id="2.60.40.790">
    <property type="match status" value="1"/>
</dbReference>
<evidence type="ECO:0000256" key="2">
    <source>
        <dbReference type="PROSITE-ProRule" id="PRU00285"/>
    </source>
</evidence>
<keyword evidence="1" id="KW-0346">Stress response</keyword>
<dbReference type="InterPro" id="IPR002068">
    <property type="entry name" value="A-crystallin/Hsp20_dom"/>
</dbReference>
<dbReference type="PANTHER" id="PTHR46733:SF3">
    <property type="entry name" value="26.5 KDA HEAT SHOCK PROTEIN, MITOCHONDRIAL"/>
    <property type="match status" value="1"/>
</dbReference>
<dbReference type="AlphaFoldDB" id="A0AAV0ZVV9"/>
<proteinExistence type="inferred from homology"/>
<evidence type="ECO:0000256" key="3">
    <source>
        <dbReference type="RuleBase" id="RU003616"/>
    </source>
</evidence>
<dbReference type="PROSITE" id="PS01031">
    <property type="entry name" value="SHSP"/>
    <property type="match status" value="1"/>
</dbReference>